<evidence type="ECO:0000313" key="2">
    <source>
        <dbReference type="EMBL" id="SHK40731.1"/>
    </source>
</evidence>
<feature type="transmembrane region" description="Helical" evidence="1">
    <location>
        <begin position="148"/>
        <end position="163"/>
    </location>
</feature>
<dbReference type="AlphaFoldDB" id="A0A1M6S7T0"/>
<keyword evidence="1" id="KW-1133">Transmembrane helix</keyword>
<feature type="transmembrane region" description="Helical" evidence="1">
    <location>
        <begin position="6"/>
        <end position="32"/>
    </location>
</feature>
<reference evidence="2 3" key="1">
    <citation type="submission" date="2016-11" db="EMBL/GenBank/DDBJ databases">
        <authorList>
            <person name="Jaros S."/>
            <person name="Januszkiewicz K."/>
            <person name="Wedrychowicz H."/>
        </authorList>
    </citation>
    <scope>NUCLEOTIDE SEQUENCE [LARGE SCALE GENOMIC DNA]</scope>
    <source>
        <strain evidence="2 3">DSM 19557</strain>
    </source>
</reference>
<protein>
    <recommendedName>
        <fullName evidence="4">O-Antigen ligase</fullName>
    </recommendedName>
</protein>
<feature type="transmembrane region" description="Helical" evidence="1">
    <location>
        <begin position="294"/>
        <end position="313"/>
    </location>
</feature>
<feature type="transmembrane region" description="Helical" evidence="1">
    <location>
        <begin position="127"/>
        <end position="143"/>
    </location>
</feature>
<name>A0A1M6S7T0_9AQUI</name>
<evidence type="ECO:0008006" key="4">
    <source>
        <dbReference type="Google" id="ProtNLM"/>
    </source>
</evidence>
<feature type="transmembrane region" description="Helical" evidence="1">
    <location>
        <begin position="87"/>
        <end position="107"/>
    </location>
</feature>
<proteinExistence type="predicted"/>
<keyword evidence="3" id="KW-1185">Reference proteome</keyword>
<dbReference type="Proteomes" id="UP000189810">
    <property type="component" value="Chromosome I"/>
</dbReference>
<feature type="transmembrane region" description="Helical" evidence="1">
    <location>
        <begin position="192"/>
        <end position="212"/>
    </location>
</feature>
<organism evidence="2 3">
    <name type="scientific">Thermocrinis minervae</name>
    <dbReference type="NCBI Taxonomy" id="381751"/>
    <lineage>
        <taxon>Bacteria</taxon>
        <taxon>Pseudomonadati</taxon>
        <taxon>Aquificota</taxon>
        <taxon>Aquificia</taxon>
        <taxon>Aquificales</taxon>
        <taxon>Aquificaceae</taxon>
        <taxon>Thermocrinis</taxon>
    </lineage>
</organism>
<dbReference type="RefSeq" id="WP_154021738.1">
    <property type="nucleotide sequence ID" value="NZ_LT670846.1"/>
</dbReference>
<sequence length="360" mass="41528">MIYLLLVSAFVSISLFEGLVLIVLLYTAYLMLKGEIRPKGILGLPLVMYSVPSFASSVAYYPGKAIERSFFLLSYFYGQRLQGRRELLLRINYTLLAFGFLLIPVLLWKHYTKGEISLLWGGPFEVSNFYSLFFLASLSLLLYKKRPVYVIPAMLFLVVVFFSQRRSTLIGLVLALFMLLWLYRHKLSKRSMLGVTFGVLSLILLLGVFFYYKDPRIRVVFEKGISLETLDEFSSKRLYNLRSGLMVIRDDFKEKNLFAILFGHGINPAERLPYPSVVGGYESVFVVSEFTERGLLGLLGVLWFMFAYFRRLLVYRLDDPLKIPFLLMLCVHLGGIVFTGFWDAMLPLYLIMFRMVEDGS</sequence>
<dbReference type="EMBL" id="LT670846">
    <property type="protein sequence ID" value="SHK40731.1"/>
    <property type="molecule type" value="Genomic_DNA"/>
</dbReference>
<feature type="transmembrane region" description="Helical" evidence="1">
    <location>
        <begin position="169"/>
        <end position="185"/>
    </location>
</feature>
<accession>A0A1M6S7T0</accession>
<keyword evidence="1" id="KW-0472">Membrane</keyword>
<dbReference type="STRING" id="381751.SAMN05444391_0914"/>
<dbReference type="OrthoDB" id="10596at2"/>
<keyword evidence="1" id="KW-0812">Transmembrane</keyword>
<gene>
    <name evidence="2" type="ORF">SAMN05444391_0914</name>
</gene>
<feature type="transmembrane region" description="Helical" evidence="1">
    <location>
        <begin position="325"/>
        <end position="352"/>
    </location>
</feature>
<evidence type="ECO:0000256" key="1">
    <source>
        <dbReference type="SAM" id="Phobius"/>
    </source>
</evidence>
<evidence type="ECO:0000313" key="3">
    <source>
        <dbReference type="Proteomes" id="UP000189810"/>
    </source>
</evidence>